<dbReference type="GO" id="GO:0016042">
    <property type="term" value="P:lipid catabolic process"/>
    <property type="evidence" value="ECO:0007669"/>
    <property type="project" value="InterPro"/>
</dbReference>
<dbReference type="InterPro" id="IPR005152">
    <property type="entry name" value="Lipase_secreted"/>
</dbReference>
<proteinExistence type="predicted"/>
<keyword evidence="3" id="KW-1185">Reference proteome</keyword>
<dbReference type="Gene3D" id="3.40.50.1820">
    <property type="entry name" value="alpha/beta hydrolase"/>
    <property type="match status" value="2"/>
</dbReference>
<comment type="caution">
    <text evidence="2">The sequence shown here is derived from an EMBL/GenBank/DDBJ whole genome shotgun (WGS) entry which is preliminary data.</text>
</comment>
<feature type="signal peptide" evidence="1">
    <location>
        <begin position="1"/>
        <end position="17"/>
    </location>
</feature>
<protein>
    <submittedName>
        <fullName evidence="2">Alpha/beta fold hydrolase</fullName>
    </submittedName>
</protein>
<sequence length="415" mass="44242">MTQLNHFSKLFAVSVLASVLVLTGCNDDNDDYHFNESAQNLVTNTENYAPEQTQANTTVSQTITYKMPAINGGETKATAVVMIPKGTIPSSGWPIVAWAHGTTGVADRCAPSKLKNADGLFDLGGNLSLVNLLLSQGYAVVAPDYEGLGTDGIHPFLNAQSEGESIIYAVRAAKQQYRTQLADQWAVVGHSQGGHAAIAAAERASEAKGMSFKGVLAYAPASHLKEIFGMGQATAGEYLNQGDLPKAISTLASIETFSALVTAGVKQTLPNLKYTDVFGARSAPIAEKAENVLCSGELGQTFGADIQSYFQTNGITNPYPGLISNFDEVPEIKTFLAASVIGDKTINQPIVVVQGDIDPTVPIDATRALEQQIKAKNSSNTNIQFNYVTGKNHITVITEGTNYLVNFLNQYMPVK</sequence>
<dbReference type="Proteomes" id="UP000297834">
    <property type="component" value="Unassembled WGS sequence"/>
</dbReference>
<dbReference type="AlphaFoldDB" id="A0A4Y7XCU3"/>
<gene>
    <name evidence="2" type="ORF">E2B99_06205</name>
</gene>
<keyword evidence="2" id="KW-0378">Hydrolase</keyword>
<dbReference type="GO" id="GO:0004806">
    <property type="term" value="F:triacylglycerol lipase activity"/>
    <property type="evidence" value="ECO:0007669"/>
    <property type="project" value="InterPro"/>
</dbReference>
<feature type="chain" id="PRO_5021353553" evidence="1">
    <location>
        <begin position="18"/>
        <end position="415"/>
    </location>
</feature>
<dbReference type="OrthoDB" id="9955at2"/>
<dbReference type="SUPFAM" id="SSF53474">
    <property type="entry name" value="alpha/beta-Hydrolases"/>
    <property type="match status" value="1"/>
</dbReference>
<dbReference type="InterPro" id="IPR029058">
    <property type="entry name" value="AB_hydrolase_fold"/>
</dbReference>
<dbReference type="PANTHER" id="PTHR34853">
    <property type="match status" value="1"/>
</dbReference>
<accession>A0A4Y7XCU3</accession>
<evidence type="ECO:0000313" key="3">
    <source>
        <dbReference type="Proteomes" id="UP000297834"/>
    </source>
</evidence>
<dbReference type="PIRSF" id="PIRSF029171">
    <property type="entry name" value="Esterase_LipA"/>
    <property type="match status" value="1"/>
</dbReference>
<dbReference type="PANTHER" id="PTHR34853:SF1">
    <property type="entry name" value="LIPASE 5"/>
    <property type="match status" value="1"/>
</dbReference>
<name>A0A4Y7XCU3_9GAMM</name>
<dbReference type="EMBL" id="SNTY01000019">
    <property type="protein sequence ID" value="TEU27890.1"/>
    <property type="molecule type" value="Genomic_DNA"/>
</dbReference>
<keyword evidence="1" id="KW-0732">Signal</keyword>
<dbReference type="Pfam" id="PF03583">
    <property type="entry name" value="LIP"/>
    <property type="match status" value="1"/>
</dbReference>
<evidence type="ECO:0000256" key="1">
    <source>
        <dbReference type="SAM" id="SignalP"/>
    </source>
</evidence>
<organism evidence="2 3">
    <name type="scientific">Alkanindiges illinoisensis</name>
    <dbReference type="NCBI Taxonomy" id="197183"/>
    <lineage>
        <taxon>Bacteria</taxon>
        <taxon>Pseudomonadati</taxon>
        <taxon>Pseudomonadota</taxon>
        <taxon>Gammaproteobacteria</taxon>
        <taxon>Moraxellales</taxon>
        <taxon>Moraxellaceae</taxon>
        <taxon>Alkanindiges</taxon>
    </lineage>
</organism>
<reference evidence="2 3" key="1">
    <citation type="submission" date="2019-03" db="EMBL/GenBank/DDBJ databases">
        <title>Alkanindiges illinoisensis: a potential pathogenic isolated from ascites of a gastric cancer patient with abdominal metastasis.</title>
        <authorList>
            <person name="Hu X."/>
            <person name="Yang B."/>
            <person name="Yan X."/>
            <person name="Lin L."/>
            <person name="Zhao H."/>
            <person name="Zhou F."/>
            <person name="Su B."/>
            <person name="Chen J."/>
            <person name="Rui Y."/>
            <person name="Wang Q."/>
            <person name="Zheng L."/>
        </authorList>
    </citation>
    <scope>NUCLEOTIDE SEQUENCE [LARGE SCALE GENOMIC DNA]</scope>
    <source>
        <strain evidence="2 3">NFYY 23406</strain>
    </source>
</reference>
<evidence type="ECO:0000313" key="2">
    <source>
        <dbReference type="EMBL" id="TEU27890.1"/>
    </source>
</evidence>